<dbReference type="GO" id="GO:0016887">
    <property type="term" value="F:ATP hydrolysis activity"/>
    <property type="evidence" value="ECO:0007669"/>
    <property type="project" value="InterPro"/>
</dbReference>
<keyword evidence="4 6" id="KW-0067">ATP-binding</keyword>
<dbReference type="SUPFAM" id="SSF52540">
    <property type="entry name" value="P-loop containing nucleoside triphosphate hydrolases"/>
    <property type="match status" value="2"/>
</dbReference>
<organism evidence="6 7">
    <name type="scientific">Rhodococcus wratislaviensis</name>
    <name type="common">Tsukamurella wratislaviensis</name>
    <dbReference type="NCBI Taxonomy" id="44752"/>
    <lineage>
        <taxon>Bacteria</taxon>
        <taxon>Bacillati</taxon>
        <taxon>Actinomycetota</taxon>
        <taxon>Actinomycetes</taxon>
        <taxon>Mycobacteriales</taxon>
        <taxon>Nocardiaceae</taxon>
        <taxon>Rhodococcus</taxon>
    </lineage>
</organism>
<evidence type="ECO:0000259" key="5">
    <source>
        <dbReference type="PROSITE" id="PS50893"/>
    </source>
</evidence>
<keyword evidence="3" id="KW-0547">Nucleotide-binding</keyword>
<dbReference type="InterPro" id="IPR003593">
    <property type="entry name" value="AAA+_ATPase"/>
</dbReference>
<dbReference type="CDD" id="cd03215">
    <property type="entry name" value="ABC_Carb_Monos_II"/>
    <property type="match status" value="1"/>
</dbReference>
<evidence type="ECO:0000313" key="6">
    <source>
        <dbReference type="EMBL" id="GCE44222.1"/>
    </source>
</evidence>
<keyword evidence="7" id="KW-1185">Reference proteome</keyword>
<dbReference type="PANTHER" id="PTHR43790">
    <property type="entry name" value="CARBOHYDRATE TRANSPORT ATP-BINDING PROTEIN MG119-RELATED"/>
    <property type="match status" value="1"/>
</dbReference>
<dbReference type="PROSITE" id="PS00211">
    <property type="entry name" value="ABC_TRANSPORTER_1"/>
    <property type="match status" value="1"/>
</dbReference>
<keyword evidence="1" id="KW-0813">Transport</keyword>
<dbReference type="CDD" id="cd03216">
    <property type="entry name" value="ABC_Carb_Monos_I"/>
    <property type="match status" value="1"/>
</dbReference>
<dbReference type="PANTHER" id="PTHR43790:SF9">
    <property type="entry name" value="GALACTOFURANOSE TRANSPORTER ATP-BINDING PROTEIN YTFR"/>
    <property type="match status" value="1"/>
</dbReference>
<dbReference type="InterPro" id="IPR003439">
    <property type="entry name" value="ABC_transporter-like_ATP-bd"/>
</dbReference>
<evidence type="ECO:0000256" key="1">
    <source>
        <dbReference type="ARBA" id="ARBA00022448"/>
    </source>
</evidence>
<dbReference type="InterPro" id="IPR017871">
    <property type="entry name" value="ABC_transporter-like_CS"/>
</dbReference>
<sequence>MSSPTIEQRPDAPLLSVTGVRKAYGATQALDGVSVEARRGSIHALLGGNGSGKSTLIKILAGVVHADAGSLRLAGVDRDLTSHSPAGARAMNLHFVHQENSTFPDLSVAENLSIGRGFEVGALGRVRWGAVRRRAVDVLERFEIDVSPDAQLGRLSNATQMMVSIARALQDTNEADDDAILVLDEPTASLPTHEVDVLLTALRKYAGQGHTILYVTHRLQEILSYADEGTVLRDGKLAGTFDPTRVGHDDLVTMIMGQPIAPTVARADRGGRVEAQRSPVVLRAGGLGPDDTSLELRAGEVVGLAGILGSGRTRLLRQLFGIVPFSGTTLEIDGKSGPLRSPRHAMRRGVAYVPENRHDEAAFSDLSISRNLSVVVLPSHSRYWYVNRRSERAAARSLIAELGVKAASDRSPLSSLSGGNQQKVIMARWLQRKPRILLLDEPSQGVDVGARAEIHALIRKATREGAAVLLVSSDFDELAAACDRVLVVSDGRIVAEVEEHPAQEATLNKLVYSVEKP</sequence>
<name>A0A402CKS5_RHOWR</name>
<comment type="caution">
    <text evidence="6">The sequence shown here is derived from an EMBL/GenBank/DDBJ whole genome shotgun (WGS) entry which is preliminary data.</text>
</comment>
<feature type="domain" description="ABC transporter" evidence="5">
    <location>
        <begin position="273"/>
        <end position="515"/>
    </location>
</feature>
<accession>A0A402CKS5</accession>
<dbReference type="Pfam" id="PF00005">
    <property type="entry name" value="ABC_tran"/>
    <property type="match status" value="2"/>
</dbReference>
<dbReference type="InterPro" id="IPR050107">
    <property type="entry name" value="ABC_carbohydrate_import_ATPase"/>
</dbReference>
<dbReference type="Gene3D" id="3.40.50.300">
    <property type="entry name" value="P-loop containing nucleotide triphosphate hydrolases"/>
    <property type="match status" value="2"/>
</dbReference>
<protein>
    <submittedName>
        <fullName evidence="6">Ribose ABC transport system, ATP-binding protein RbsA</fullName>
    </submittedName>
</protein>
<feature type="domain" description="ABC transporter" evidence="5">
    <location>
        <begin position="15"/>
        <end position="259"/>
    </location>
</feature>
<dbReference type="AlphaFoldDB" id="A0A402CKS5"/>
<dbReference type="SMART" id="SM00382">
    <property type="entry name" value="AAA"/>
    <property type="match status" value="2"/>
</dbReference>
<dbReference type="RefSeq" id="WP_192582121.1">
    <property type="nucleotide sequence ID" value="NZ_BHYM01000089.1"/>
</dbReference>
<evidence type="ECO:0000256" key="2">
    <source>
        <dbReference type="ARBA" id="ARBA00022737"/>
    </source>
</evidence>
<dbReference type="InterPro" id="IPR027417">
    <property type="entry name" value="P-loop_NTPase"/>
</dbReference>
<dbReference type="GO" id="GO:0005524">
    <property type="term" value="F:ATP binding"/>
    <property type="evidence" value="ECO:0007669"/>
    <property type="project" value="UniProtKB-KW"/>
</dbReference>
<dbReference type="EMBL" id="BHYM01000089">
    <property type="protein sequence ID" value="GCE44222.1"/>
    <property type="molecule type" value="Genomic_DNA"/>
</dbReference>
<dbReference type="PROSITE" id="PS50893">
    <property type="entry name" value="ABC_TRANSPORTER_2"/>
    <property type="match status" value="2"/>
</dbReference>
<gene>
    <name evidence="6" type="ORF">Rhow_008520</name>
</gene>
<proteinExistence type="predicted"/>
<dbReference type="Proteomes" id="UP000287519">
    <property type="component" value="Unassembled WGS sequence"/>
</dbReference>
<keyword evidence="2" id="KW-0677">Repeat</keyword>
<evidence type="ECO:0000313" key="7">
    <source>
        <dbReference type="Proteomes" id="UP000287519"/>
    </source>
</evidence>
<evidence type="ECO:0000256" key="4">
    <source>
        <dbReference type="ARBA" id="ARBA00022840"/>
    </source>
</evidence>
<evidence type="ECO:0000256" key="3">
    <source>
        <dbReference type="ARBA" id="ARBA00022741"/>
    </source>
</evidence>
<reference evidence="6 7" key="1">
    <citation type="submission" date="2018-11" db="EMBL/GenBank/DDBJ databases">
        <title>Microbial catabolism of amino acid.</title>
        <authorList>
            <person name="Hibi M."/>
            <person name="Ogawa J."/>
        </authorList>
    </citation>
    <scope>NUCLEOTIDE SEQUENCE [LARGE SCALE GENOMIC DNA]</scope>
    <source>
        <strain evidence="6 7">C31-06</strain>
    </source>
</reference>